<dbReference type="GO" id="GO:0016987">
    <property type="term" value="F:sigma factor activity"/>
    <property type="evidence" value="ECO:0007669"/>
    <property type="project" value="UniProtKB-KW"/>
</dbReference>
<dbReference type="Gene3D" id="1.10.10.10">
    <property type="entry name" value="Winged helix-like DNA-binding domain superfamily/Winged helix DNA-binding domain"/>
    <property type="match status" value="1"/>
</dbReference>
<name>A0A6M4GPY9_9PROT</name>
<dbReference type="SUPFAM" id="SSF88659">
    <property type="entry name" value="Sigma3 and sigma4 domains of RNA polymerase sigma factors"/>
    <property type="match status" value="1"/>
</dbReference>
<dbReference type="InterPro" id="IPR053812">
    <property type="entry name" value="HTH_Sigma70_ECF-like"/>
</dbReference>
<evidence type="ECO:0000256" key="1">
    <source>
        <dbReference type="ARBA" id="ARBA00010641"/>
    </source>
</evidence>
<dbReference type="InterPro" id="IPR036388">
    <property type="entry name" value="WH-like_DNA-bd_sf"/>
</dbReference>
<dbReference type="RefSeq" id="WP_171088833.1">
    <property type="nucleotide sequence ID" value="NZ_CP053069.1"/>
</dbReference>
<organism evidence="6 7">
    <name type="scientific">Usitatibacter rugosus</name>
    <dbReference type="NCBI Taxonomy" id="2732067"/>
    <lineage>
        <taxon>Bacteria</taxon>
        <taxon>Pseudomonadati</taxon>
        <taxon>Pseudomonadota</taxon>
        <taxon>Betaproteobacteria</taxon>
        <taxon>Nitrosomonadales</taxon>
        <taxon>Usitatibacteraceae</taxon>
        <taxon>Usitatibacter</taxon>
    </lineage>
</organism>
<dbReference type="PANTHER" id="PTHR43133:SF39">
    <property type="entry name" value="SIMILAR TO RNA POLYMERASE SIGMA-E FACTOR"/>
    <property type="match status" value="1"/>
</dbReference>
<dbReference type="NCBIfam" id="TIGR02999">
    <property type="entry name" value="Sig-70_X6"/>
    <property type="match status" value="1"/>
</dbReference>
<evidence type="ECO:0000313" key="6">
    <source>
        <dbReference type="EMBL" id="QJR09136.1"/>
    </source>
</evidence>
<dbReference type="GO" id="GO:0006352">
    <property type="term" value="P:DNA-templated transcription initiation"/>
    <property type="evidence" value="ECO:0007669"/>
    <property type="project" value="InterPro"/>
</dbReference>
<dbReference type="InterPro" id="IPR013324">
    <property type="entry name" value="RNA_pol_sigma_r3/r4-like"/>
</dbReference>
<sequence length="187" mass="20256">MESVTQLLSSIRSGEPDAAARLYAVLYPEIKRLARARLFEAGGVTSLNTTALVNEGFLRIAQREGIEGATRAQFFAYMGKVLRSVVLDHLRGQAADKRGAGATHVTLSGAENIAAGGDLDSWAALDEALARLQRVEPDLHALVELRYFAGFGLDEIAQMRGVSTRTVDRDWVRARALLEEMLGTANG</sequence>
<reference evidence="6 7" key="1">
    <citation type="submission" date="2020-04" db="EMBL/GenBank/DDBJ databases">
        <title>Usitatibacter rugosus gen. nov., sp. nov. and Usitatibacter palustris sp. nov., novel members of Usitatibacteraceae fam. nov. within the order Nitrosomonadales isolated from soil.</title>
        <authorList>
            <person name="Huber K.J."/>
            <person name="Neumann-Schaal M."/>
            <person name="Geppert A."/>
            <person name="Luckner M."/>
            <person name="Wanner G."/>
            <person name="Overmann J."/>
        </authorList>
    </citation>
    <scope>NUCLEOTIDE SEQUENCE [LARGE SCALE GENOMIC DNA]</scope>
    <source>
        <strain evidence="6 7">0125_3</strain>
    </source>
</reference>
<protein>
    <recommendedName>
        <fullName evidence="5">RNA polymerase sigma-70 ECF-like HTH domain-containing protein</fullName>
    </recommendedName>
</protein>
<dbReference type="InterPro" id="IPR013325">
    <property type="entry name" value="RNA_pol_sigma_r2"/>
</dbReference>
<dbReference type="AlphaFoldDB" id="A0A6M4GPY9"/>
<keyword evidence="2" id="KW-0805">Transcription regulation</keyword>
<dbReference type="Proteomes" id="UP000501534">
    <property type="component" value="Chromosome"/>
</dbReference>
<evidence type="ECO:0000256" key="3">
    <source>
        <dbReference type="ARBA" id="ARBA00023082"/>
    </source>
</evidence>
<accession>A0A6M4GPY9</accession>
<dbReference type="PANTHER" id="PTHR43133">
    <property type="entry name" value="RNA POLYMERASE ECF-TYPE SIGMA FACTO"/>
    <property type="match status" value="1"/>
</dbReference>
<proteinExistence type="inferred from homology"/>
<dbReference type="InterPro" id="IPR011517">
    <property type="entry name" value="RNA_pol_sigma70_ECF-like"/>
</dbReference>
<dbReference type="EMBL" id="CP053069">
    <property type="protein sequence ID" value="QJR09136.1"/>
    <property type="molecule type" value="Genomic_DNA"/>
</dbReference>
<dbReference type="Gene3D" id="1.10.1740.10">
    <property type="match status" value="1"/>
</dbReference>
<dbReference type="InterPro" id="IPR014284">
    <property type="entry name" value="RNA_pol_sigma-70_dom"/>
</dbReference>
<evidence type="ECO:0000259" key="5">
    <source>
        <dbReference type="Pfam" id="PF07638"/>
    </source>
</evidence>
<evidence type="ECO:0000256" key="4">
    <source>
        <dbReference type="ARBA" id="ARBA00023163"/>
    </source>
</evidence>
<dbReference type="InterPro" id="IPR039425">
    <property type="entry name" value="RNA_pol_sigma-70-like"/>
</dbReference>
<keyword evidence="7" id="KW-1185">Reference proteome</keyword>
<gene>
    <name evidence="6" type="ORF">DSM104443_00172</name>
</gene>
<keyword evidence="3" id="KW-0731">Sigma factor</keyword>
<dbReference type="NCBIfam" id="TIGR02937">
    <property type="entry name" value="sigma70-ECF"/>
    <property type="match status" value="1"/>
</dbReference>
<dbReference type="KEGG" id="uru:DSM104443_00172"/>
<keyword evidence="4" id="KW-0804">Transcription</keyword>
<dbReference type="SUPFAM" id="SSF88946">
    <property type="entry name" value="Sigma2 domain of RNA polymerase sigma factors"/>
    <property type="match status" value="1"/>
</dbReference>
<evidence type="ECO:0000313" key="7">
    <source>
        <dbReference type="Proteomes" id="UP000501534"/>
    </source>
</evidence>
<comment type="similarity">
    <text evidence="1">Belongs to the sigma-70 factor family. ECF subfamily.</text>
</comment>
<feature type="domain" description="RNA polymerase sigma-70 ECF-like HTH" evidence="5">
    <location>
        <begin position="1"/>
        <end position="180"/>
    </location>
</feature>
<evidence type="ECO:0000256" key="2">
    <source>
        <dbReference type="ARBA" id="ARBA00023015"/>
    </source>
</evidence>
<dbReference type="Pfam" id="PF07638">
    <property type="entry name" value="Sigma70_ECF"/>
    <property type="match status" value="1"/>
</dbReference>